<reference evidence="2" key="1">
    <citation type="submission" date="2018-01" db="EMBL/GenBank/DDBJ databases">
        <title>An insight into the sialome of Amazonian anophelines.</title>
        <authorList>
            <person name="Ribeiro J.M."/>
            <person name="Scarpassa V."/>
            <person name="Calvo E."/>
        </authorList>
    </citation>
    <scope>NUCLEOTIDE SEQUENCE</scope>
    <source>
        <tissue evidence="2">Salivary glands</tissue>
    </source>
</reference>
<organism evidence="2">
    <name type="scientific">Anopheles triannulatus</name>
    <dbReference type="NCBI Taxonomy" id="58253"/>
    <lineage>
        <taxon>Eukaryota</taxon>
        <taxon>Metazoa</taxon>
        <taxon>Ecdysozoa</taxon>
        <taxon>Arthropoda</taxon>
        <taxon>Hexapoda</taxon>
        <taxon>Insecta</taxon>
        <taxon>Pterygota</taxon>
        <taxon>Neoptera</taxon>
        <taxon>Endopterygota</taxon>
        <taxon>Diptera</taxon>
        <taxon>Nematocera</taxon>
        <taxon>Culicoidea</taxon>
        <taxon>Culicidae</taxon>
        <taxon>Anophelinae</taxon>
        <taxon>Anopheles</taxon>
    </lineage>
</organism>
<proteinExistence type="predicted"/>
<keyword evidence="1" id="KW-0732">Signal</keyword>
<accession>A0A2M4B2B4</accession>
<dbReference type="AlphaFoldDB" id="A0A2M4B2B4"/>
<name>A0A2M4B2B4_9DIPT</name>
<evidence type="ECO:0000313" key="2">
    <source>
        <dbReference type="EMBL" id="MBW47156.1"/>
    </source>
</evidence>
<evidence type="ECO:0000256" key="1">
    <source>
        <dbReference type="SAM" id="SignalP"/>
    </source>
</evidence>
<feature type="chain" id="PRO_5014727461" evidence="1">
    <location>
        <begin position="20"/>
        <end position="108"/>
    </location>
</feature>
<sequence>MVKMLFLSAILLRRPLVLSSEFIAMPESWSSSSVDTFSVFEVVDLLLVPEAVGAGCCGCCLRLAVGSVGFAGVAAAAAAATAGAADESTILICTLLSRLTMGGVSGYR</sequence>
<protein>
    <submittedName>
        <fullName evidence="2">Putative secreted protein</fullName>
    </submittedName>
</protein>
<dbReference type="EMBL" id="GGFK01013835">
    <property type="protein sequence ID" value="MBW47156.1"/>
    <property type="molecule type" value="Transcribed_RNA"/>
</dbReference>
<feature type="signal peptide" evidence="1">
    <location>
        <begin position="1"/>
        <end position="19"/>
    </location>
</feature>